<feature type="region of interest" description="Disordered" evidence="6">
    <location>
        <begin position="400"/>
        <end position="420"/>
    </location>
</feature>
<proteinExistence type="predicted"/>
<evidence type="ECO:0000256" key="4">
    <source>
        <dbReference type="ARBA" id="ARBA00022989"/>
    </source>
</evidence>
<dbReference type="Gene3D" id="1.20.1250.20">
    <property type="entry name" value="MFS general substrate transporter like domains"/>
    <property type="match status" value="1"/>
</dbReference>
<dbReference type="RefSeq" id="WP_189095607.1">
    <property type="nucleotide sequence ID" value="NZ_BMND01000001.1"/>
</dbReference>
<gene>
    <name evidence="9" type="ORF">GCM10012285_03010</name>
</gene>
<evidence type="ECO:0000256" key="5">
    <source>
        <dbReference type="ARBA" id="ARBA00023136"/>
    </source>
</evidence>
<evidence type="ECO:0000259" key="8">
    <source>
        <dbReference type="PROSITE" id="PS50850"/>
    </source>
</evidence>
<feature type="transmembrane region" description="Helical" evidence="7">
    <location>
        <begin position="44"/>
        <end position="62"/>
    </location>
</feature>
<feature type="domain" description="Major facilitator superfamily (MFS) profile" evidence="8">
    <location>
        <begin position="218"/>
        <end position="420"/>
    </location>
</feature>
<feature type="transmembrane region" description="Helical" evidence="7">
    <location>
        <begin position="219"/>
        <end position="241"/>
    </location>
</feature>
<name>A0ABQ2IYF4_9ACTN</name>
<evidence type="ECO:0000256" key="1">
    <source>
        <dbReference type="ARBA" id="ARBA00004651"/>
    </source>
</evidence>
<evidence type="ECO:0000313" key="9">
    <source>
        <dbReference type="EMBL" id="GGN32671.1"/>
    </source>
</evidence>
<evidence type="ECO:0000313" key="10">
    <source>
        <dbReference type="Proteomes" id="UP000600080"/>
    </source>
</evidence>
<dbReference type="PANTHER" id="PTHR23513:SF6">
    <property type="entry name" value="MAJOR FACILITATOR SUPERFAMILY ASSOCIATED DOMAIN-CONTAINING PROTEIN"/>
    <property type="match status" value="1"/>
</dbReference>
<comment type="caution">
    <text evidence="9">The sequence shown here is derived from an EMBL/GenBank/DDBJ whole genome shotgun (WGS) entry which is preliminary data.</text>
</comment>
<dbReference type="InterPro" id="IPR011701">
    <property type="entry name" value="MFS"/>
</dbReference>
<dbReference type="PANTHER" id="PTHR23513">
    <property type="entry name" value="INTEGRAL MEMBRANE EFFLUX PROTEIN-RELATED"/>
    <property type="match status" value="1"/>
</dbReference>
<protein>
    <recommendedName>
        <fullName evidence="8">Major facilitator superfamily (MFS) profile domain-containing protein</fullName>
    </recommendedName>
</protein>
<dbReference type="Proteomes" id="UP000600080">
    <property type="component" value="Unassembled WGS sequence"/>
</dbReference>
<feature type="transmembrane region" description="Helical" evidence="7">
    <location>
        <begin position="253"/>
        <end position="274"/>
    </location>
</feature>
<accession>A0ABQ2IYF4</accession>
<dbReference type="Pfam" id="PF07690">
    <property type="entry name" value="MFS_1"/>
    <property type="match status" value="1"/>
</dbReference>
<dbReference type="PROSITE" id="PS50850">
    <property type="entry name" value="MFS"/>
    <property type="match status" value="1"/>
</dbReference>
<feature type="transmembrane region" description="Helical" evidence="7">
    <location>
        <begin position="286"/>
        <end position="304"/>
    </location>
</feature>
<keyword evidence="2" id="KW-1003">Cell membrane</keyword>
<reference evidence="10" key="1">
    <citation type="journal article" date="2019" name="Int. J. Syst. Evol. Microbiol.">
        <title>The Global Catalogue of Microorganisms (GCM) 10K type strain sequencing project: providing services to taxonomists for standard genome sequencing and annotation.</title>
        <authorList>
            <consortium name="The Broad Institute Genomics Platform"/>
            <consortium name="The Broad Institute Genome Sequencing Center for Infectious Disease"/>
            <person name="Wu L."/>
            <person name="Ma J."/>
        </authorList>
    </citation>
    <scope>NUCLEOTIDE SEQUENCE [LARGE SCALE GENOMIC DNA]</scope>
    <source>
        <strain evidence="10">CGMCC 4.7323</strain>
    </source>
</reference>
<sequence length="420" mass="42337">MSSTDFRRYWWAEVASQFGTVLTFVATTTIAVESLNASTTQTGLLTAAGYLPAALLGPWAGAAADRARRPRRQLVRCDLAAGSLLALTALAAATAHLSVLWLAGLTLLLGGIAAASETLYFLHLQSVVPAGALPEARATLQSGEYGARLAGNALAGLTVAALGGAAAYGIDTLTYALSAVLLLSIRRPDAPVSDDGAAAEDRPAREGVRLHGLLRRGSFLRSVFGLLLLQSAATAAGAALLGPFLLRELHVPAALFGFAFVATGLAGMLGSWAGPRLARRGGTRRWFLAASAAQILASAALAAAGGPLPLAAATAAAGLAAAKFSGAVSNVCLSTVVLADSAPGTLGRTVALLRSASTACQVAGALGAGLLATVAGTRTTLWCAAALPLLTLPWLARGVRTPPGRRPGPAPTTLTEKAVS</sequence>
<keyword evidence="3 7" id="KW-0812">Transmembrane</keyword>
<dbReference type="InterPro" id="IPR036259">
    <property type="entry name" value="MFS_trans_sf"/>
</dbReference>
<keyword evidence="10" id="KW-1185">Reference proteome</keyword>
<dbReference type="EMBL" id="BMND01000001">
    <property type="protein sequence ID" value="GGN32671.1"/>
    <property type="molecule type" value="Genomic_DNA"/>
</dbReference>
<keyword evidence="4 7" id="KW-1133">Transmembrane helix</keyword>
<feature type="transmembrane region" description="Helical" evidence="7">
    <location>
        <begin position="9"/>
        <end position="32"/>
    </location>
</feature>
<keyword evidence="5 7" id="KW-0472">Membrane</keyword>
<evidence type="ECO:0000256" key="3">
    <source>
        <dbReference type="ARBA" id="ARBA00022692"/>
    </source>
</evidence>
<evidence type="ECO:0000256" key="2">
    <source>
        <dbReference type="ARBA" id="ARBA00022475"/>
    </source>
</evidence>
<evidence type="ECO:0000256" key="6">
    <source>
        <dbReference type="SAM" id="MobiDB-lite"/>
    </source>
</evidence>
<dbReference type="SUPFAM" id="SSF103473">
    <property type="entry name" value="MFS general substrate transporter"/>
    <property type="match status" value="1"/>
</dbReference>
<dbReference type="InterPro" id="IPR020846">
    <property type="entry name" value="MFS_dom"/>
</dbReference>
<organism evidence="9 10">
    <name type="scientific">Streptomyces kronopolitis</name>
    <dbReference type="NCBI Taxonomy" id="1612435"/>
    <lineage>
        <taxon>Bacteria</taxon>
        <taxon>Bacillati</taxon>
        <taxon>Actinomycetota</taxon>
        <taxon>Actinomycetes</taxon>
        <taxon>Kitasatosporales</taxon>
        <taxon>Streptomycetaceae</taxon>
        <taxon>Streptomyces</taxon>
    </lineage>
</organism>
<comment type="subcellular location">
    <subcellularLocation>
        <location evidence="1">Cell membrane</location>
        <topology evidence="1">Multi-pass membrane protein</topology>
    </subcellularLocation>
</comment>
<evidence type="ECO:0000256" key="7">
    <source>
        <dbReference type="SAM" id="Phobius"/>
    </source>
</evidence>
<feature type="transmembrane region" description="Helical" evidence="7">
    <location>
        <begin position="379"/>
        <end position="396"/>
    </location>
</feature>
<dbReference type="GeneID" id="301546211"/>